<reference evidence="2 3" key="1">
    <citation type="submission" date="2020-08" db="EMBL/GenBank/DDBJ databases">
        <title>Functional genomics of gut bacteria from endangered species of beetles.</title>
        <authorList>
            <person name="Carlos-Shanley C."/>
        </authorList>
    </citation>
    <scope>NUCLEOTIDE SEQUENCE [LARGE SCALE GENOMIC DNA]</scope>
    <source>
        <strain evidence="2 3">S00070</strain>
    </source>
</reference>
<feature type="transmembrane region" description="Helical" evidence="1">
    <location>
        <begin position="207"/>
        <end position="226"/>
    </location>
</feature>
<keyword evidence="1" id="KW-1133">Transmembrane helix</keyword>
<organism evidence="2 3">
    <name type="scientific">Arcicella rosea</name>
    <dbReference type="NCBI Taxonomy" id="502909"/>
    <lineage>
        <taxon>Bacteria</taxon>
        <taxon>Pseudomonadati</taxon>
        <taxon>Bacteroidota</taxon>
        <taxon>Cytophagia</taxon>
        <taxon>Cytophagales</taxon>
        <taxon>Flectobacillaceae</taxon>
        <taxon>Arcicella</taxon>
    </lineage>
</organism>
<keyword evidence="1" id="KW-0472">Membrane</keyword>
<feature type="transmembrane region" description="Helical" evidence="1">
    <location>
        <begin position="12"/>
        <end position="37"/>
    </location>
</feature>
<comment type="caution">
    <text evidence="2">The sequence shown here is derived from an EMBL/GenBank/DDBJ whole genome shotgun (WGS) entry which is preliminary data.</text>
</comment>
<feature type="transmembrane region" description="Helical" evidence="1">
    <location>
        <begin position="77"/>
        <end position="95"/>
    </location>
</feature>
<keyword evidence="1" id="KW-0812">Transmembrane</keyword>
<feature type="transmembrane region" description="Helical" evidence="1">
    <location>
        <begin position="232"/>
        <end position="252"/>
    </location>
</feature>
<name>A0A841EX55_9BACT</name>
<dbReference type="EMBL" id="JACHKT010000019">
    <property type="protein sequence ID" value="MBB6004051.1"/>
    <property type="molecule type" value="Genomic_DNA"/>
</dbReference>
<sequence>MTKQPWITNAKIDLLFIIAPTFVALALAFIFAQSYFFHETTPLWAWVVFVLLIDVAHVHSMLFKTYFDSGSFKKHRILYTLTPLLCYFAFVSIYWLAGSEWFWRILAYLAVFHFIRQQYGFVRLYNRQHYQSKYLDLFDEITIYGATILPIIHWHLNSPREFLWFVEQDFYSFTNTQYLSIINWIYAGLVVLYIFKESYCIINHQVNIPRILLIAGTMASWYFGIVYFNNDLIFTILNVVAHGVPYMCLIWVDLHQRKGQVKGFSRLVFSKNGVLFFILTIVLIAYFEEAIWDATQWRSYDTLFSWAYFLPTTFSTSALSFFVPLLALPQVTHYVLDGFIWKKGFE</sequence>
<feature type="transmembrane region" description="Helical" evidence="1">
    <location>
        <begin position="137"/>
        <end position="156"/>
    </location>
</feature>
<protein>
    <submittedName>
        <fullName evidence="2">Membrane protein YdbS with pleckstrin-like domain</fullName>
    </submittedName>
</protein>
<dbReference type="RefSeq" id="WP_184134823.1">
    <property type="nucleotide sequence ID" value="NZ_JACHKT010000019.1"/>
</dbReference>
<accession>A0A841EX55</accession>
<evidence type="ECO:0000256" key="1">
    <source>
        <dbReference type="SAM" id="Phobius"/>
    </source>
</evidence>
<feature type="transmembrane region" description="Helical" evidence="1">
    <location>
        <begin position="101"/>
        <end position="116"/>
    </location>
</feature>
<dbReference type="AlphaFoldDB" id="A0A841EX55"/>
<feature type="transmembrane region" description="Helical" evidence="1">
    <location>
        <begin position="43"/>
        <end position="65"/>
    </location>
</feature>
<dbReference type="Proteomes" id="UP000524404">
    <property type="component" value="Unassembled WGS sequence"/>
</dbReference>
<feature type="transmembrane region" description="Helical" evidence="1">
    <location>
        <begin position="176"/>
        <end position="195"/>
    </location>
</feature>
<gene>
    <name evidence="2" type="ORF">HNP25_002713</name>
</gene>
<evidence type="ECO:0000313" key="2">
    <source>
        <dbReference type="EMBL" id="MBB6004051.1"/>
    </source>
</evidence>
<feature type="transmembrane region" description="Helical" evidence="1">
    <location>
        <begin position="306"/>
        <end position="328"/>
    </location>
</feature>
<feature type="transmembrane region" description="Helical" evidence="1">
    <location>
        <begin position="264"/>
        <end position="286"/>
    </location>
</feature>
<evidence type="ECO:0000313" key="3">
    <source>
        <dbReference type="Proteomes" id="UP000524404"/>
    </source>
</evidence>
<proteinExistence type="predicted"/>
<keyword evidence="3" id="KW-1185">Reference proteome</keyword>